<dbReference type="InterPro" id="IPR005467">
    <property type="entry name" value="His_kinase_dom"/>
</dbReference>
<dbReference type="SMART" id="SM00387">
    <property type="entry name" value="HATPase_c"/>
    <property type="match status" value="1"/>
</dbReference>
<dbReference type="GO" id="GO:0000155">
    <property type="term" value="F:phosphorelay sensor kinase activity"/>
    <property type="evidence" value="ECO:0007669"/>
    <property type="project" value="InterPro"/>
</dbReference>
<dbReference type="Pfam" id="PF02518">
    <property type="entry name" value="HATPase_c"/>
    <property type="match status" value="1"/>
</dbReference>
<evidence type="ECO:0000256" key="7">
    <source>
        <dbReference type="ARBA" id="ARBA00022777"/>
    </source>
</evidence>
<dbReference type="CDD" id="cd00082">
    <property type="entry name" value="HisKA"/>
    <property type="match status" value="1"/>
</dbReference>
<dbReference type="CDD" id="cd06225">
    <property type="entry name" value="HAMP"/>
    <property type="match status" value="1"/>
</dbReference>
<organism evidence="14">
    <name type="scientific">freshwater metagenome</name>
    <dbReference type="NCBI Taxonomy" id="449393"/>
    <lineage>
        <taxon>unclassified sequences</taxon>
        <taxon>metagenomes</taxon>
        <taxon>ecological metagenomes</taxon>
    </lineage>
</organism>
<dbReference type="InterPro" id="IPR003661">
    <property type="entry name" value="HisK_dim/P_dom"/>
</dbReference>
<sequence length="499" mass="52787">MKLRSRLYIGLAAVALTFAVAGFLVANTQRRYLTQQVDQQLRSAMPFAIGIVSRGTGDVGGFGGSGGAGPGGIVPPDNTNLSELFVGHLDADGTLTAVVAPQLSAGEPIVSVARAAAAPPGPTMAPFTTDGKGTDSRFRVVVVQRPGTTGWEVIALPLTRADAAYRRLLLASGLGGLVVLGAIGLTAVWVVRLGVKPINDMTEAADAITAGDDERRIAHYPAGTEAGRLARALNTMLDERQAADERLRQFVTDASHELRTPLTSIRGYSDLYAQGGLQDGAALDDAMRRVSAEAHRMGLIVDDLLLLAKLDQGRALSTDDIDLAPLVDDAARDARAVQPGRQLTVSVAGPLPVVGDALRLQQVLAALLYNALVHTPVETPIELHAQSSNDLVTIDLIDHGPGMDAETQLHAFERFYRGDSSRSRHSGGSGLGLSIAKSIVEAHGGRITLDATPGPRPDQGCRFRITLPERRMPERHLPERHIATDDVVSERAVTGDRSA</sequence>
<keyword evidence="10 11" id="KW-0472">Membrane</keyword>
<dbReference type="InterPro" id="IPR036097">
    <property type="entry name" value="HisK_dim/P_sf"/>
</dbReference>
<reference evidence="14" key="1">
    <citation type="submission" date="2020-05" db="EMBL/GenBank/DDBJ databases">
        <authorList>
            <person name="Chiriac C."/>
            <person name="Salcher M."/>
            <person name="Ghai R."/>
            <person name="Kavagutti S V."/>
        </authorList>
    </citation>
    <scope>NUCLEOTIDE SEQUENCE</scope>
</reference>
<dbReference type="SUPFAM" id="SSF55874">
    <property type="entry name" value="ATPase domain of HSP90 chaperone/DNA topoisomerase II/histidine kinase"/>
    <property type="match status" value="1"/>
</dbReference>
<evidence type="ECO:0000256" key="6">
    <source>
        <dbReference type="ARBA" id="ARBA00022692"/>
    </source>
</evidence>
<dbReference type="InterPro" id="IPR004358">
    <property type="entry name" value="Sig_transdc_His_kin-like_C"/>
</dbReference>
<comment type="subcellular location">
    <subcellularLocation>
        <location evidence="2">Membrane</location>
    </subcellularLocation>
</comment>
<evidence type="ECO:0000256" key="2">
    <source>
        <dbReference type="ARBA" id="ARBA00004370"/>
    </source>
</evidence>
<evidence type="ECO:0000256" key="9">
    <source>
        <dbReference type="ARBA" id="ARBA00023012"/>
    </source>
</evidence>
<evidence type="ECO:0000259" key="13">
    <source>
        <dbReference type="PROSITE" id="PS50885"/>
    </source>
</evidence>
<dbReference type="SMART" id="SM00388">
    <property type="entry name" value="HisKA"/>
    <property type="match status" value="1"/>
</dbReference>
<evidence type="ECO:0000256" key="8">
    <source>
        <dbReference type="ARBA" id="ARBA00022989"/>
    </source>
</evidence>
<evidence type="ECO:0000313" key="14">
    <source>
        <dbReference type="EMBL" id="CAB4878578.1"/>
    </source>
</evidence>
<protein>
    <recommendedName>
        <fullName evidence="3">histidine kinase</fullName>
        <ecNumber evidence="3">2.7.13.3</ecNumber>
    </recommendedName>
</protein>
<evidence type="ECO:0000256" key="3">
    <source>
        <dbReference type="ARBA" id="ARBA00012438"/>
    </source>
</evidence>
<dbReference type="InterPro" id="IPR003594">
    <property type="entry name" value="HATPase_dom"/>
</dbReference>
<feature type="domain" description="HAMP" evidence="13">
    <location>
        <begin position="192"/>
        <end position="245"/>
    </location>
</feature>
<keyword evidence="7" id="KW-0418">Kinase</keyword>
<dbReference type="Gene3D" id="6.10.340.10">
    <property type="match status" value="1"/>
</dbReference>
<dbReference type="EC" id="2.7.13.3" evidence="3"/>
<keyword evidence="5" id="KW-0808">Transferase</keyword>
<evidence type="ECO:0000256" key="1">
    <source>
        <dbReference type="ARBA" id="ARBA00000085"/>
    </source>
</evidence>
<dbReference type="EMBL" id="CAFBLP010000027">
    <property type="protein sequence ID" value="CAB4878578.1"/>
    <property type="molecule type" value="Genomic_DNA"/>
</dbReference>
<comment type="catalytic activity">
    <reaction evidence="1">
        <text>ATP + protein L-histidine = ADP + protein N-phospho-L-histidine.</text>
        <dbReference type="EC" id="2.7.13.3"/>
    </reaction>
</comment>
<keyword evidence="4" id="KW-0597">Phosphoprotein</keyword>
<dbReference type="PRINTS" id="PR00344">
    <property type="entry name" value="BCTRLSENSOR"/>
</dbReference>
<accession>A0A6J7E9G8</accession>
<keyword evidence="9" id="KW-0902">Two-component regulatory system</keyword>
<dbReference type="PROSITE" id="PS50885">
    <property type="entry name" value="HAMP"/>
    <property type="match status" value="1"/>
</dbReference>
<dbReference type="Gene3D" id="3.30.565.10">
    <property type="entry name" value="Histidine kinase-like ATPase, C-terminal domain"/>
    <property type="match status" value="1"/>
</dbReference>
<dbReference type="SMART" id="SM00304">
    <property type="entry name" value="HAMP"/>
    <property type="match status" value="1"/>
</dbReference>
<dbReference type="CDD" id="cd00075">
    <property type="entry name" value="HATPase"/>
    <property type="match status" value="1"/>
</dbReference>
<dbReference type="FunFam" id="1.10.287.130:FF:000001">
    <property type="entry name" value="Two-component sensor histidine kinase"/>
    <property type="match status" value="1"/>
</dbReference>
<dbReference type="PANTHER" id="PTHR45436:SF5">
    <property type="entry name" value="SENSOR HISTIDINE KINASE TRCS"/>
    <property type="match status" value="1"/>
</dbReference>
<dbReference type="FunFam" id="3.30.565.10:FF:000006">
    <property type="entry name" value="Sensor histidine kinase WalK"/>
    <property type="match status" value="1"/>
</dbReference>
<keyword evidence="8 11" id="KW-1133">Transmembrane helix</keyword>
<keyword evidence="6 11" id="KW-0812">Transmembrane</keyword>
<evidence type="ECO:0000256" key="4">
    <source>
        <dbReference type="ARBA" id="ARBA00022553"/>
    </source>
</evidence>
<dbReference type="Pfam" id="PF00512">
    <property type="entry name" value="HisKA"/>
    <property type="match status" value="1"/>
</dbReference>
<evidence type="ECO:0000259" key="12">
    <source>
        <dbReference type="PROSITE" id="PS50109"/>
    </source>
</evidence>
<dbReference type="SUPFAM" id="SSF47384">
    <property type="entry name" value="Homodimeric domain of signal transducing histidine kinase"/>
    <property type="match status" value="1"/>
</dbReference>
<feature type="transmembrane region" description="Helical" evidence="11">
    <location>
        <begin position="168"/>
        <end position="191"/>
    </location>
</feature>
<feature type="transmembrane region" description="Helical" evidence="11">
    <location>
        <begin position="6"/>
        <end position="26"/>
    </location>
</feature>
<dbReference type="InterPro" id="IPR003660">
    <property type="entry name" value="HAMP_dom"/>
</dbReference>
<dbReference type="InterPro" id="IPR036890">
    <property type="entry name" value="HATPase_C_sf"/>
</dbReference>
<dbReference type="InterPro" id="IPR050428">
    <property type="entry name" value="TCS_sensor_his_kinase"/>
</dbReference>
<proteinExistence type="predicted"/>
<dbReference type="PROSITE" id="PS50109">
    <property type="entry name" value="HIS_KIN"/>
    <property type="match status" value="1"/>
</dbReference>
<evidence type="ECO:0000256" key="5">
    <source>
        <dbReference type="ARBA" id="ARBA00022679"/>
    </source>
</evidence>
<evidence type="ECO:0000256" key="10">
    <source>
        <dbReference type="ARBA" id="ARBA00023136"/>
    </source>
</evidence>
<evidence type="ECO:0000256" key="11">
    <source>
        <dbReference type="SAM" id="Phobius"/>
    </source>
</evidence>
<dbReference type="GO" id="GO:0005886">
    <property type="term" value="C:plasma membrane"/>
    <property type="evidence" value="ECO:0007669"/>
    <property type="project" value="TreeGrafter"/>
</dbReference>
<feature type="domain" description="Histidine kinase" evidence="12">
    <location>
        <begin position="253"/>
        <end position="471"/>
    </location>
</feature>
<gene>
    <name evidence="14" type="ORF">UFOPK3376_01284</name>
</gene>
<dbReference type="Pfam" id="PF00672">
    <property type="entry name" value="HAMP"/>
    <property type="match status" value="1"/>
</dbReference>
<dbReference type="PANTHER" id="PTHR45436">
    <property type="entry name" value="SENSOR HISTIDINE KINASE YKOH"/>
    <property type="match status" value="1"/>
</dbReference>
<name>A0A6J7E9G8_9ZZZZ</name>
<dbReference type="Gene3D" id="1.10.287.130">
    <property type="match status" value="1"/>
</dbReference>
<dbReference type="AlphaFoldDB" id="A0A6J7E9G8"/>
<dbReference type="SUPFAM" id="SSF158472">
    <property type="entry name" value="HAMP domain-like"/>
    <property type="match status" value="1"/>
</dbReference>